<accession>A0A964WYM1</accession>
<dbReference type="PANTHER" id="PTHR43280:SF29">
    <property type="entry name" value="ARAC-FAMILY TRANSCRIPTIONAL REGULATOR"/>
    <property type="match status" value="1"/>
</dbReference>
<dbReference type="PROSITE" id="PS01124">
    <property type="entry name" value="HTH_ARAC_FAMILY_2"/>
    <property type="match status" value="1"/>
</dbReference>
<dbReference type="InterPro" id="IPR018060">
    <property type="entry name" value="HTH_AraC"/>
</dbReference>
<dbReference type="SMART" id="SM00342">
    <property type="entry name" value="HTH_ARAC"/>
    <property type="match status" value="1"/>
</dbReference>
<comment type="caution">
    <text evidence="6">The sequence shown here is derived from an EMBL/GenBank/DDBJ whole genome shotgun (WGS) entry which is preliminary data.</text>
</comment>
<keyword evidence="4" id="KW-0472">Membrane</keyword>
<dbReference type="AlphaFoldDB" id="A0A964WYM1"/>
<evidence type="ECO:0000313" key="7">
    <source>
        <dbReference type="Proteomes" id="UP000667650"/>
    </source>
</evidence>
<dbReference type="InterPro" id="IPR009057">
    <property type="entry name" value="Homeodomain-like_sf"/>
</dbReference>
<dbReference type="InterPro" id="IPR018062">
    <property type="entry name" value="HTH_AraC-typ_CS"/>
</dbReference>
<dbReference type="RefSeq" id="WP_166524743.1">
    <property type="nucleotide sequence ID" value="NZ_JAAABI010000008.1"/>
</dbReference>
<dbReference type="Gene3D" id="1.10.10.60">
    <property type="entry name" value="Homeodomain-like"/>
    <property type="match status" value="1"/>
</dbReference>
<keyword evidence="3" id="KW-0804">Transcription</keyword>
<evidence type="ECO:0000256" key="2">
    <source>
        <dbReference type="ARBA" id="ARBA00023125"/>
    </source>
</evidence>
<dbReference type="EMBL" id="JAAABI010000008">
    <property type="protein sequence ID" value="NAY93340.1"/>
    <property type="molecule type" value="Genomic_DNA"/>
</dbReference>
<feature type="transmembrane region" description="Helical" evidence="4">
    <location>
        <begin position="157"/>
        <end position="181"/>
    </location>
</feature>
<evidence type="ECO:0000256" key="3">
    <source>
        <dbReference type="ARBA" id="ARBA00023163"/>
    </source>
</evidence>
<keyword evidence="7" id="KW-1185">Reference proteome</keyword>
<feature type="transmembrane region" description="Helical" evidence="4">
    <location>
        <begin position="92"/>
        <end position="110"/>
    </location>
</feature>
<keyword evidence="1" id="KW-0805">Transcription regulation</keyword>
<dbReference type="Pfam" id="PF12833">
    <property type="entry name" value="HTH_18"/>
    <property type="match status" value="1"/>
</dbReference>
<name>A0A964WYM1_9FLAO</name>
<feature type="transmembrane region" description="Helical" evidence="4">
    <location>
        <begin position="37"/>
        <end position="54"/>
    </location>
</feature>
<evidence type="ECO:0000256" key="1">
    <source>
        <dbReference type="ARBA" id="ARBA00023015"/>
    </source>
</evidence>
<dbReference type="GO" id="GO:0043565">
    <property type="term" value="F:sequence-specific DNA binding"/>
    <property type="evidence" value="ECO:0007669"/>
    <property type="project" value="InterPro"/>
</dbReference>
<organism evidence="6 7">
    <name type="scientific">Flagellimonas ochracea</name>
    <dbReference type="NCBI Taxonomy" id="2696472"/>
    <lineage>
        <taxon>Bacteria</taxon>
        <taxon>Pseudomonadati</taxon>
        <taxon>Bacteroidota</taxon>
        <taxon>Flavobacteriia</taxon>
        <taxon>Flavobacteriales</taxon>
        <taxon>Flavobacteriaceae</taxon>
        <taxon>Flagellimonas</taxon>
    </lineage>
</organism>
<reference evidence="6" key="1">
    <citation type="submission" date="2020-01" db="EMBL/GenBank/DDBJ databases">
        <title>Muricauda ochracea sp. nov., isolated from a tidal flat of Garorim bay in Korea.</title>
        <authorList>
            <person name="Kim D."/>
            <person name="Yoo Y."/>
            <person name="Kim J.-J."/>
        </authorList>
    </citation>
    <scope>NUCLEOTIDE SEQUENCE</scope>
    <source>
        <strain evidence="6">JGD-17</strain>
    </source>
</reference>
<evidence type="ECO:0000313" key="6">
    <source>
        <dbReference type="EMBL" id="NAY93340.1"/>
    </source>
</evidence>
<evidence type="ECO:0000256" key="4">
    <source>
        <dbReference type="SAM" id="Phobius"/>
    </source>
</evidence>
<evidence type="ECO:0000259" key="5">
    <source>
        <dbReference type="PROSITE" id="PS01124"/>
    </source>
</evidence>
<feature type="transmembrane region" description="Helical" evidence="4">
    <location>
        <begin position="60"/>
        <end position="80"/>
    </location>
</feature>
<gene>
    <name evidence="6" type="ORF">GTQ34_15625</name>
</gene>
<dbReference type="SUPFAM" id="SSF46689">
    <property type="entry name" value="Homeodomain-like"/>
    <property type="match status" value="1"/>
</dbReference>
<protein>
    <submittedName>
        <fullName evidence="6">Helix-turn-helix domain-containing protein</fullName>
    </submittedName>
</protein>
<keyword evidence="4" id="KW-1133">Transmembrane helix</keyword>
<keyword evidence="2" id="KW-0238">DNA-binding</keyword>
<feature type="transmembrane region" description="Helical" evidence="4">
    <location>
        <begin position="187"/>
        <end position="207"/>
    </location>
</feature>
<feature type="transmembrane region" description="Helical" evidence="4">
    <location>
        <begin position="6"/>
        <end position="25"/>
    </location>
</feature>
<dbReference type="PROSITE" id="PS00041">
    <property type="entry name" value="HTH_ARAC_FAMILY_1"/>
    <property type="match status" value="1"/>
</dbReference>
<dbReference type="Proteomes" id="UP000667650">
    <property type="component" value="Unassembled WGS sequence"/>
</dbReference>
<dbReference type="GO" id="GO:0003700">
    <property type="term" value="F:DNA-binding transcription factor activity"/>
    <property type="evidence" value="ECO:0007669"/>
    <property type="project" value="InterPro"/>
</dbReference>
<feature type="transmembrane region" description="Helical" evidence="4">
    <location>
        <begin position="116"/>
        <end position="136"/>
    </location>
</feature>
<proteinExistence type="predicted"/>
<sequence length="354" mass="41236">MTFTPIDVPVYILAFQSFTVSLYLLFTNSGQKLGNRLFSFFFMIIFLRIVFYYARGIDPFMGRISYALAFLYGPIVWLYIKCLTGKSKLQKSDAYHLAPVILAFVFFELIRDQYELSELLIALSFSSYTLFAYSDVRSFVRKNKAFEANLRYLLTGWLKITLFACFAIAFFSLLTSMFQFWNNFKLVQVGFLAQTTTWLIVVNIFIYHGIPSLDDLMEDKTSKKEVDNKYKSSPLSEEEIEYYSNEILKLLESDKIYQDPTVSLTHIAERISLTTKSTSQVVNEGLETNFSDLINSYRLKHAQNLLVTKNNQEMNITQILYEAGFNSKTSFYNYFKRKTGTSPKDYRARYLTDH</sequence>
<keyword evidence="4" id="KW-0812">Transmembrane</keyword>
<feature type="domain" description="HTH araC/xylS-type" evidence="5">
    <location>
        <begin position="245"/>
        <end position="349"/>
    </location>
</feature>
<dbReference type="PANTHER" id="PTHR43280">
    <property type="entry name" value="ARAC-FAMILY TRANSCRIPTIONAL REGULATOR"/>
    <property type="match status" value="1"/>
</dbReference>